<evidence type="ECO:0000313" key="3">
    <source>
        <dbReference type="Proteomes" id="UP001327560"/>
    </source>
</evidence>
<name>A0AAQ3K881_9LILI</name>
<organism evidence="2 3">
    <name type="scientific">Canna indica</name>
    <name type="common">Indian-shot</name>
    <dbReference type="NCBI Taxonomy" id="4628"/>
    <lineage>
        <taxon>Eukaryota</taxon>
        <taxon>Viridiplantae</taxon>
        <taxon>Streptophyta</taxon>
        <taxon>Embryophyta</taxon>
        <taxon>Tracheophyta</taxon>
        <taxon>Spermatophyta</taxon>
        <taxon>Magnoliopsida</taxon>
        <taxon>Liliopsida</taxon>
        <taxon>Zingiberales</taxon>
        <taxon>Cannaceae</taxon>
        <taxon>Canna</taxon>
    </lineage>
</organism>
<accession>A0AAQ3K881</accession>
<gene>
    <name evidence="2" type="ORF">Cni_G09519</name>
</gene>
<dbReference type="EMBL" id="CP136892">
    <property type="protein sequence ID" value="WOL00806.1"/>
    <property type="molecule type" value="Genomic_DNA"/>
</dbReference>
<keyword evidence="1" id="KW-1133">Transmembrane helix</keyword>
<keyword evidence="1" id="KW-0472">Membrane</keyword>
<evidence type="ECO:0000313" key="2">
    <source>
        <dbReference type="EMBL" id="WOL00806.1"/>
    </source>
</evidence>
<reference evidence="2 3" key="1">
    <citation type="submission" date="2023-10" db="EMBL/GenBank/DDBJ databases">
        <title>Chromosome-scale genome assembly provides insights into flower coloration mechanisms of Canna indica.</title>
        <authorList>
            <person name="Li C."/>
        </authorList>
    </citation>
    <scope>NUCLEOTIDE SEQUENCE [LARGE SCALE GENOMIC DNA]</scope>
    <source>
        <tissue evidence="2">Flower</tissue>
    </source>
</reference>
<dbReference type="AlphaFoldDB" id="A0AAQ3K881"/>
<feature type="transmembrane region" description="Helical" evidence="1">
    <location>
        <begin position="31"/>
        <end position="52"/>
    </location>
</feature>
<evidence type="ECO:0000256" key="1">
    <source>
        <dbReference type="SAM" id="Phobius"/>
    </source>
</evidence>
<sequence length="61" mass="6428">MAALEAAGLTTVSPQGPHQSPLCGLGLLEPISVFFVVIAINAEILFIAGDLIEEVYKKTMV</sequence>
<keyword evidence="1" id="KW-0812">Transmembrane</keyword>
<proteinExistence type="predicted"/>
<keyword evidence="3" id="KW-1185">Reference proteome</keyword>
<dbReference type="Proteomes" id="UP001327560">
    <property type="component" value="Chromosome 3"/>
</dbReference>
<protein>
    <submittedName>
        <fullName evidence="2">Uncharacterized protein</fullName>
    </submittedName>
</protein>